<dbReference type="EMBL" id="ML769459">
    <property type="protein sequence ID" value="KAE9400195.1"/>
    <property type="molecule type" value="Genomic_DNA"/>
</dbReference>
<dbReference type="InterPro" id="IPR011990">
    <property type="entry name" value="TPR-like_helical_dom_sf"/>
</dbReference>
<dbReference type="InterPro" id="IPR024983">
    <property type="entry name" value="CHAT_dom"/>
</dbReference>
<keyword evidence="3" id="KW-1185">Reference proteome</keyword>
<sequence>MVLKEAGEFIPDYHADKVAYLSSLGNAFQARFERLGEILDIEGAIVAFKQAIELTPDGYAGKSSQLHNLGAAFQLRYGHSQNTIDLDSALSAFQRASLLSSGEPHVQLEAAIRWSKLCSTPALALQAYTRFFELNPQAVWLGKTAKHGYAELRRAIGAAAGTAISAGNLPLAVDWLDEGHSIIWEQTLLLHSPLDALHDNHPQIAKELEIVTQALQNAGTSNKNEFLDSEIKEETVEEEAQKHRRLASPLSFLPLHAAGIYGLAERNINVSDFVVSSYTTTLSALIGSFPKLKQHQAKIPTVLIVSQPNTPGLTPLPGTVEEAKVIQKYISNTHTCHLNHDAATAKAVMHEMSKYDFIHFACHGIQDIQDPFDSAFALYDRRLRLKALISLPLNNVQLAVLSACQTATRDQNLPEEAVLLAAGMLAVGYPSVIATLWSIGEKDAPLFADKLYANLLGHNDNFGEQKQKMSPAYALHEATKNLRKEVGETNFVKWVPFIHLGGA</sequence>
<evidence type="ECO:0000259" key="1">
    <source>
        <dbReference type="Pfam" id="PF12770"/>
    </source>
</evidence>
<evidence type="ECO:0000313" key="2">
    <source>
        <dbReference type="EMBL" id="KAE9400195.1"/>
    </source>
</evidence>
<gene>
    <name evidence="2" type="ORF">BT96DRAFT_975455</name>
</gene>
<accession>A0A6A4HU17</accession>
<dbReference type="Proteomes" id="UP000799118">
    <property type="component" value="Unassembled WGS sequence"/>
</dbReference>
<feature type="domain" description="CHAT" evidence="1">
    <location>
        <begin position="250"/>
        <end position="501"/>
    </location>
</feature>
<proteinExistence type="predicted"/>
<dbReference type="Gene3D" id="1.25.40.10">
    <property type="entry name" value="Tetratricopeptide repeat domain"/>
    <property type="match status" value="1"/>
</dbReference>
<reference evidence="2" key="1">
    <citation type="journal article" date="2019" name="Environ. Microbiol.">
        <title>Fungal ecological strategies reflected in gene transcription - a case study of two litter decomposers.</title>
        <authorList>
            <person name="Barbi F."/>
            <person name="Kohler A."/>
            <person name="Barry K."/>
            <person name="Baskaran P."/>
            <person name="Daum C."/>
            <person name="Fauchery L."/>
            <person name="Ihrmark K."/>
            <person name="Kuo A."/>
            <person name="LaButti K."/>
            <person name="Lipzen A."/>
            <person name="Morin E."/>
            <person name="Grigoriev I.V."/>
            <person name="Henrissat B."/>
            <person name="Lindahl B."/>
            <person name="Martin F."/>
        </authorList>
    </citation>
    <scope>NUCLEOTIDE SEQUENCE</scope>
    <source>
        <strain evidence="2">JB14</strain>
    </source>
</reference>
<dbReference type="OrthoDB" id="9991317at2759"/>
<dbReference type="AlphaFoldDB" id="A0A6A4HU17"/>
<protein>
    <recommendedName>
        <fullName evidence="1">CHAT domain-containing protein</fullName>
    </recommendedName>
</protein>
<dbReference type="Pfam" id="PF12770">
    <property type="entry name" value="CHAT"/>
    <property type="match status" value="1"/>
</dbReference>
<evidence type="ECO:0000313" key="3">
    <source>
        <dbReference type="Proteomes" id="UP000799118"/>
    </source>
</evidence>
<organism evidence="2 3">
    <name type="scientific">Gymnopus androsaceus JB14</name>
    <dbReference type="NCBI Taxonomy" id="1447944"/>
    <lineage>
        <taxon>Eukaryota</taxon>
        <taxon>Fungi</taxon>
        <taxon>Dikarya</taxon>
        <taxon>Basidiomycota</taxon>
        <taxon>Agaricomycotina</taxon>
        <taxon>Agaricomycetes</taxon>
        <taxon>Agaricomycetidae</taxon>
        <taxon>Agaricales</taxon>
        <taxon>Marasmiineae</taxon>
        <taxon>Omphalotaceae</taxon>
        <taxon>Gymnopus</taxon>
    </lineage>
</organism>
<name>A0A6A4HU17_9AGAR</name>